<dbReference type="PANTHER" id="PTHR20883:SF48">
    <property type="entry name" value="ECTOINE DIOXYGENASE"/>
    <property type="match status" value="1"/>
</dbReference>
<dbReference type="GO" id="GO:0016706">
    <property type="term" value="F:2-oxoglutarate-dependent dioxygenase activity"/>
    <property type="evidence" value="ECO:0007669"/>
    <property type="project" value="UniProtKB-ARBA"/>
</dbReference>
<reference evidence="2 3" key="1">
    <citation type="submission" date="2019-02" db="EMBL/GenBank/DDBJ databases">
        <title>Prokaryotic population dynamics and viral predation in marine succession experiment using metagenomics: the confinement effect.</title>
        <authorList>
            <person name="Haro-Moreno J.M."/>
            <person name="Rodriguez-Valera F."/>
            <person name="Lopez-Perez M."/>
        </authorList>
    </citation>
    <scope>NUCLEOTIDE SEQUENCE [LARGE SCALE GENOMIC DNA]</scope>
    <source>
        <strain evidence="2">MED-G157</strain>
    </source>
</reference>
<evidence type="ECO:0008006" key="4">
    <source>
        <dbReference type="Google" id="ProtNLM"/>
    </source>
</evidence>
<name>A0A520RY69_9GAMM</name>
<evidence type="ECO:0000313" key="2">
    <source>
        <dbReference type="EMBL" id="RZO75127.1"/>
    </source>
</evidence>
<dbReference type="PANTHER" id="PTHR20883">
    <property type="entry name" value="PHYTANOYL-COA DIOXYGENASE DOMAIN CONTAINING 1"/>
    <property type="match status" value="1"/>
</dbReference>
<protein>
    <recommendedName>
        <fullName evidence="4">Phytanoyl-CoA dioxygenase family protein</fullName>
    </recommendedName>
</protein>
<dbReference type="AlphaFoldDB" id="A0A520RY69"/>
<dbReference type="EMBL" id="SHAG01000047">
    <property type="protein sequence ID" value="RZO75127.1"/>
    <property type="molecule type" value="Genomic_DNA"/>
</dbReference>
<accession>A0A520RY69</accession>
<comment type="cofactor">
    <cofactor evidence="1">
        <name>Fe(2+)</name>
        <dbReference type="ChEBI" id="CHEBI:29033"/>
    </cofactor>
</comment>
<sequence length="222" mass="25240">MTQRITIQLIMDIGKLRLKFARDGFVIVPKFLNKKELMVLEQESNEAIKKNQIPVTGWGAKGVDKIHPWFHKQLRTGKHVELLKALLEDDIEPVHAGFFDRTPGEKSGISPHFDAVGHRSAGATIWIALDKTDTRNGCLYYAPRSHLRNYENTLNLSFDTNPENAFPVEINPGDAAIHDARTVHWSFANKSQRSRRAIIYLYWAASSKPNHKKVRAQNAVPH</sequence>
<evidence type="ECO:0000313" key="3">
    <source>
        <dbReference type="Proteomes" id="UP000316199"/>
    </source>
</evidence>
<dbReference type="InterPro" id="IPR008775">
    <property type="entry name" value="Phytyl_CoA_dOase-like"/>
</dbReference>
<gene>
    <name evidence="2" type="ORF">EVA68_07720</name>
</gene>
<dbReference type="SUPFAM" id="SSF51197">
    <property type="entry name" value="Clavaminate synthase-like"/>
    <property type="match status" value="1"/>
</dbReference>
<evidence type="ECO:0000256" key="1">
    <source>
        <dbReference type="ARBA" id="ARBA00001954"/>
    </source>
</evidence>
<organism evidence="2 3">
    <name type="scientific">OM182 bacterium</name>
    <dbReference type="NCBI Taxonomy" id="2510334"/>
    <lineage>
        <taxon>Bacteria</taxon>
        <taxon>Pseudomonadati</taxon>
        <taxon>Pseudomonadota</taxon>
        <taxon>Gammaproteobacteria</taxon>
        <taxon>OMG group</taxon>
        <taxon>OM182 clade</taxon>
    </lineage>
</organism>
<dbReference type="Proteomes" id="UP000316199">
    <property type="component" value="Unassembled WGS sequence"/>
</dbReference>
<comment type="caution">
    <text evidence="2">The sequence shown here is derived from an EMBL/GenBank/DDBJ whole genome shotgun (WGS) entry which is preliminary data.</text>
</comment>
<dbReference type="Pfam" id="PF05721">
    <property type="entry name" value="PhyH"/>
    <property type="match status" value="1"/>
</dbReference>
<dbReference type="Gene3D" id="2.60.120.620">
    <property type="entry name" value="q2cbj1_9rhob like domain"/>
    <property type="match status" value="1"/>
</dbReference>
<dbReference type="GO" id="GO:0005506">
    <property type="term" value="F:iron ion binding"/>
    <property type="evidence" value="ECO:0007669"/>
    <property type="project" value="UniProtKB-ARBA"/>
</dbReference>
<proteinExistence type="predicted"/>